<evidence type="ECO:0000256" key="8">
    <source>
        <dbReference type="SAM" id="Phobius"/>
    </source>
</evidence>
<protein>
    <submittedName>
        <fullName evidence="9 10">Uncharacterized protein</fullName>
    </submittedName>
</protein>
<dbReference type="EMBL" id="KB293237">
    <property type="protein sequence ID" value="ELU16234.1"/>
    <property type="molecule type" value="Genomic_DNA"/>
</dbReference>
<dbReference type="PIRSF" id="PIRSF015840">
    <property type="entry name" value="DUF284_TM_euk"/>
    <property type="match status" value="1"/>
</dbReference>
<reference evidence="11" key="1">
    <citation type="submission" date="2012-12" db="EMBL/GenBank/DDBJ databases">
        <authorList>
            <person name="Hellsten U."/>
            <person name="Grimwood J."/>
            <person name="Chapman J.A."/>
            <person name="Shapiro H."/>
            <person name="Aerts A."/>
            <person name="Otillar R.P."/>
            <person name="Terry A.Y."/>
            <person name="Boore J.L."/>
            <person name="Simakov O."/>
            <person name="Marletaz F."/>
            <person name="Cho S.-J."/>
            <person name="Edsinger-Gonzales E."/>
            <person name="Havlak P."/>
            <person name="Kuo D.-H."/>
            <person name="Larsson T."/>
            <person name="Lv J."/>
            <person name="Arendt D."/>
            <person name="Savage R."/>
            <person name="Osoegawa K."/>
            <person name="de Jong P."/>
            <person name="Lindberg D.R."/>
            <person name="Seaver E.C."/>
            <person name="Weisblat D.A."/>
            <person name="Putnam N.H."/>
            <person name="Grigoriev I.V."/>
            <person name="Rokhsar D.S."/>
        </authorList>
    </citation>
    <scope>NUCLEOTIDE SEQUENCE</scope>
    <source>
        <strain evidence="11">I ESC-2004</strain>
    </source>
</reference>
<dbReference type="GO" id="GO:0005886">
    <property type="term" value="C:plasma membrane"/>
    <property type="evidence" value="ECO:0007669"/>
    <property type="project" value="TreeGrafter"/>
</dbReference>
<dbReference type="PANTHER" id="PTHR10926">
    <property type="entry name" value="CELL CYCLE CONTROL PROTEIN 50"/>
    <property type="match status" value="1"/>
</dbReference>
<evidence type="ECO:0000256" key="1">
    <source>
        <dbReference type="ARBA" id="ARBA00004141"/>
    </source>
</evidence>
<sequence length="419" mass="46770">MHERNLSPVVGPPRRPSCFEACEWSALNVRPASNFDTKFKQQRLPAWQPIMTAGTVLPAFFAIGIAFIPLGIALLVTANNINEITVDYTTSCVPTDPALTDYNDCSEFLQLENHTALGRVCQCSVKFELTEAFRGQVYMYYGLTNFYQNHRRYVRSRDDNQLLGKTVAADDLNTDCSPYRYLENETESGETVKVGYAPCGAIANSFFNDSLTITYNDENGNNETVPLDNTGIAWTTDKNVKFNNPSGFSDDPKAAFDGTTKPPAWHKYVYQLDEAQPDNNGYQNEDLIVWMRTAALPSFRKLYRRITHSTGPFEDGLPKGNYTLNVDYAFPVVDFDGTKKMTLTTTSWLGGKNPFLGIAYLVVGSICIVLGVVFLVIHLQVGKKPSELLTRDALHSHTPYDTNSPHMEGATNHAADIQY</sequence>
<dbReference type="OrthoDB" id="340608at2759"/>
<evidence type="ECO:0000313" key="10">
    <source>
        <dbReference type="EnsemblMetazoa" id="CapteP221837"/>
    </source>
</evidence>
<dbReference type="PANTHER" id="PTHR10926:SF0">
    <property type="entry name" value="CDC50, ISOFORM A"/>
    <property type="match status" value="1"/>
</dbReference>
<dbReference type="EMBL" id="AMQN01004326">
    <property type="status" value="NOT_ANNOTATED_CDS"/>
    <property type="molecule type" value="Genomic_DNA"/>
</dbReference>
<dbReference type="GO" id="GO:0005794">
    <property type="term" value="C:Golgi apparatus"/>
    <property type="evidence" value="ECO:0007669"/>
    <property type="project" value="TreeGrafter"/>
</dbReference>
<feature type="transmembrane region" description="Helical" evidence="8">
    <location>
        <begin position="50"/>
        <end position="76"/>
    </location>
</feature>
<dbReference type="AlphaFoldDB" id="R7VC93"/>
<dbReference type="Proteomes" id="UP000014760">
    <property type="component" value="Unassembled WGS sequence"/>
</dbReference>
<feature type="region of interest" description="Disordered" evidence="7">
    <location>
        <begin position="399"/>
        <end position="419"/>
    </location>
</feature>
<evidence type="ECO:0000256" key="3">
    <source>
        <dbReference type="ARBA" id="ARBA00022692"/>
    </source>
</evidence>
<evidence type="ECO:0000256" key="4">
    <source>
        <dbReference type="ARBA" id="ARBA00022989"/>
    </source>
</evidence>
<dbReference type="FunCoup" id="R7VC93">
    <property type="interactions" value="1402"/>
</dbReference>
<dbReference type="InterPro" id="IPR005045">
    <property type="entry name" value="CDC50/LEM3_fam"/>
</dbReference>
<feature type="transmembrane region" description="Helical" evidence="8">
    <location>
        <begin position="355"/>
        <end position="377"/>
    </location>
</feature>
<gene>
    <name evidence="9" type="ORF">CAPTEDRAFT_221837</name>
</gene>
<dbReference type="EnsemblMetazoa" id="CapteT221837">
    <property type="protein sequence ID" value="CapteP221837"/>
    <property type="gene ID" value="CapteG221837"/>
</dbReference>
<evidence type="ECO:0000256" key="2">
    <source>
        <dbReference type="ARBA" id="ARBA00009457"/>
    </source>
</evidence>
<dbReference type="HOGENOM" id="CLU_025025_0_1_1"/>
<evidence type="ECO:0000256" key="7">
    <source>
        <dbReference type="SAM" id="MobiDB-lite"/>
    </source>
</evidence>
<reference evidence="9 11" key="2">
    <citation type="journal article" date="2013" name="Nature">
        <title>Insights into bilaterian evolution from three spiralian genomes.</title>
        <authorList>
            <person name="Simakov O."/>
            <person name="Marletaz F."/>
            <person name="Cho S.J."/>
            <person name="Edsinger-Gonzales E."/>
            <person name="Havlak P."/>
            <person name="Hellsten U."/>
            <person name="Kuo D.H."/>
            <person name="Larsson T."/>
            <person name="Lv J."/>
            <person name="Arendt D."/>
            <person name="Savage R."/>
            <person name="Osoegawa K."/>
            <person name="de Jong P."/>
            <person name="Grimwood J."/>
            <person name="Chapman J.A."/>
            <person name="Shapiro H."/>
            <person name="Aerts A."/>
            <person name="Otillar R.P."/>
            <person name="Terry A.Y."/>
            <person name="Boore J.L."/>
            <person name="Grigoriev I.V."/>
            <person name="Lindberg D.R."/>
            <person name="Seaver E.C."/>
            <person name="Weisblat D.A."/>
            <person name="Putnam N.H."/>
            <person name="Rokhsar D.S."/>
        </authorList>
    </citation>
    <scope>NUCLEOTIDE SEQUENCE</scope>
    <source>
        <strain evidence="9 11">I ESC-2004</strain>
    </source>
</reference>
<keyword evidence="4 8" id="KW-1133">Transmembrane helix</keyword>
<organism evidence="9">
    <name type="scientific">Capitella teleta</name>
    <name type="common">Polychaete worm</name>
    <dbReference type="NCBI Taxonomy" id="283909"/>
    <lineage>
        <taxon>Eukaryota</taxon>
        <taxon>Metazoa</taxon>
        <taxon>Spiralia</taxon>
        <taxon>Lophotrochozoa</taxon>
        <taxon>Annelida</taxon>
        <taxon>Polychaeta</taxon>
        <taxon>Sedentaria</taxon>
        <taxon>Scolecida</taxon>
        <taxon>Capitellidae</taxon>
        <taxon>Capitella</taxon>
    </lineage>
</organism>
<keyword evidence="5 6" id="KW-0472">Membrane</keyword>
<comment type="similarity">
    <text evidence="2 6">Belongs to the CDC50/LEM3 family.</text>
</comment>
<comment type="subcellular location">
    <subcellularLocation>
        <location evidence="1">Membrane</location>
        <topology evidence="1">Multi-pass membrane protein</topology>
    </subcellularLocation>
</comment>
<name>R7VC93_CAPTE</name>
<reference evidence="10" key="3">
    <citation type="submission" date="2015-06" db="UniProtKB">
        <authorList>
            <consortium name="EnsemblMetazoa"/>
        </authorList>
    </citation>
    <scope>IDENTIFICATION</scope>
</reference>
<evidence type="ECO:0000256" key="5">
    <source>
        <dbReference type="ARBA" id="ARBA00023136"/>
    </source>
</evidence>
<evidence type="ECO:0000256" key="6">
    <source>
        <dbReference type="PIRNR" id="PIRNR015840"/>
    </source>
</evidence>
<dbReference type="STRING" id="283909.R7VC93"/>
<dbReference type="OMA" id="TWNNDQP"/>
<evidence type="ECO:0000313" key="11">
    <source>
        <dbReference type="Proteomes" id="UP000014760"/>
    </source>
</evidence>
<keyword evidence="11" id="KW-1185">Reference proteome</keyword>
<dbReference type="GO" id="GO:0005783">
    <property type="term" value="C:endoplasmic reticulum"/>
    <property type="evidence" value="ECO:0007669"/>
    <property type="project" value="TreeGrafter"/>
</dbReference>
<proteinExistence type="inferred from homology"/>
<accession>R7VC93</accession>
<dbReference type="Pfam" id="PF03381">
    <property type="entry name" value="CDC50"/>
    <property type="match status" value="1"/>
</dbReference>
<keyword evidence="3 8" id="KW-0812">Transmembrane</keyword>
<evidence type="ECO:0000313" key="9">
    <source>
        <dbReference type="EMBL" id="ELU16234.1"/>
    </source>
</evidence>